<dbReference type="PANTHER" id="PTHR46401">
    <property type="entry name" value="GLYCOSYLTRANSFERASE WBBK-RELATED"/>
    <property type="match status" value="1"/>
</dbReference>
<dbReference type="RefSeq" id="WP_002348978.1">
    <property type="nucleotide sequence ID" value="NZ_CANNSD010000001.1"/>
</dbReference>
<dbReference type="InterPro" id="IPR001296">
    <property type="entry name" value="Glyco_trans_1"/>
</dbReference>
<organism evidence="3 5">
    <name type="scientific">Enterococcus faecium</name>
    <name type="common">Streptococcus faecium</name>
    <dbReference type="NCBI Taxonomy" id="1352"/>
    <lineage>
        <taxon>Bacteria</taxon>
        <taxon>Bacillati</taxon>
        <taxon>Bacillota</taxon>
        <taxon>Bacilli</taxon>
        <taxon>Lactobacillales</taxon>
        <taxon>Enterococcaceae</taxon>
        <taxon>Enterococcus</taxon>
    </lineage>
</organism>
<dbReference type="Proteomes" id="UP000191171">
    <property type="component" value="Unassembled WGS sequence"/>
</dbReference>
<keyword evidence="1 3" id="KW-0808">Transferase</keyword>
<dbReference type="EMBL" id="MVGJ01000064">
    <property type="protein sequence ID" value="OOL82095.1"/>
    <property type="molecule type" value="Genomic_DNA"/>
</dbReference>
<dbReference type="SUPFAM" id="SSF53756">
    <property type="entry name" value="UDP-Glycosyltransferase/glycogen phosphorylase"/>
    <property type="match status" value="1"/>
</dbReference>
<accession>A0A132P8G6</accession>
<feature type="domain" description="Glycosyl transferase family 1" evidence="2">
    <location>
        <begin position="186"/>
        <end position="339"/>
    </location>
</feature>
<evidence type="ECO:0000256" key="1">
    <source>
        <dbReference type="ARBA" id="ARBA00022679"/>
    </source>
</evidence>
<evidence type="ECO:0000313" key="3">
    <source>
        <dbReference type="EMBL" id="KWX18614.1"/>
    </source>
</evidence>
<dbReference type="PATRIC" id="fig|1352.770.peg.913"/>
<dbReference type="GO" id="GO:0016757">
    <property type="term" value="F:glycosyltransferase activity"/>
    <property type="evidence" value="ECO:0007669"/>
    <property type="project" value="InterPro"/>
</dbReference>
<dbReference type="EMBL" id="LRHK01000001">
    <property type="protein sequence ID" value="KWX18614.1"/>
    <property type="molecule type" value="Genomic_DNA"/>
</dbReference>
<dbReference type="Gene3D" id="3.40.50.2000">
    <property type="entry name" value="Glycogen Phosphorylase B"/>
    <property type="match status" value="2"/>
</dbReference>
<reference evidence="4 6" key="2">
    <citation type="submission" date="2017-02" db="EMBL/GenBank/DDBJ databases">
        <title>Clonality and virulence of isolates of VRE in Hematopoietic Stem Cell Transplanted (HSCT) patients.</title>
        <authorList>
            <person name="Marchi A.P."/>
            <person name="Martins R.C."/>
            <person name="Marie S.K."/>
            <person name="Levin A.S."/>
            <person name="Costa S.F."/>
        </authorList>
    </citation>
    <scope>NUCLEOTIDE SEQUENCE [LARGE SCALE GENOMIC DNA]</scope>
    <source>
        <strain evidence="4 6">LIM1759</strain>
    </source>
</reference>
<dbReference type="AlphaFoldDB" id="A0A132P8G6"/>
<evidence type="ECO:0000313" key="5">
    <source>
        <dbReference type="Proteomes" id="UP000070452"/>
    </source>
</evidence>
<proteinExistence type="predicted"/>
<dbReference type="PANTHER" id="PTHR46401:SF2">
    <property type="entry name" value="GLYCOSYLTRANSFERASE WBBK-RELATED"/>
    <property type="match status" value="1"/>
</dbReference>
<gene>
    <name evidence="3" type="ORF">AWT83_09095</name>
    <name evidence="4" type="ORF">B1P95_10995</name>
</gene>
<name>A0A132P8G6_ENTFC</name>
<evidence type="ECO:0000313" key="4">
    <source>
        <dbReference type="EMBL" id="OOL82095.1"/>
    </source>
</evidence>
<reference evidence="3 5" key="1">
    <citation type="submission" date="2016-01" db="EMBL/GenBank/DDBJ databases">
        <title>Molecular Mechanisms for transfer of large genomic segments between Enterococcus faecium strains.</title>
        <authorList>
            <person name="Garcia-Solache M.A."/>
            <person name="Lebreton F."/>
            <person name="Mclaughlin R.E."/>
            <person name="Whiteaker J.D."/>
            <person name="Gilmore M.S."/>
            <person name="Rice L.B."/>
        </authorList>
    </citation>
    <scope>NUCLEOTIDE SEQUENCE [LARGE SCALE GENOMIC DNA]</scope>
    <source>
        <strain evidence="3 5">D344RRF x C68</strain>
    </source>
</reference>
<dbReference type="Proteomes" id="UP000070452">
    <property type="component" value="Unassembled WGS sequence"/>
</dbReference>
<dbReference type="GO" id="GO:0009103">
    <property type="term" value="P:lipopolysaccharide biosynthetic process"/>
    <property type="evidence" value="ECO:0007669"/>
    <property type="project" value="TreeGrafter"/>
</dbReference>
<evidence type="ECO:0000259" key="2">
    <source>
        <dbReference type="Pfam" id="PF00534"/>
    </source>
</evidence>
<protein>
    <submittedName>
        <fullName evidence="3">Glycosyl transferase</fullName>
    </submittedName>
</protein>
<dbReference type="Pfam" id="PF00534">
    <property type="entry name" value="Glycos_transf_1"/>
    <property type="match status" value="1"/>
</dbReference>
<evidence type="ECO:0000313" key="6">
    <source>
        <dbReference type="Proteomes" id="UP000191171"/>
    </source>
</evidence>
<comment type="caution">
    <text evidence="3">The sequence shown here is derived from an EMBL/GenBank/DDBJ whole genome shotgun (WGS) entry which is preliminary data.</text>
</comment>
<sequence>MIGYKVSIMKVLMCESQMPENWYSFDLSKELNQYVDLTLLCKRDVPPLDPKIKSKHILYHKSTNKVFSALVFLKSLFLIWKEIRFGDYDIVHLQLMKSLKYEGGLYVLCKRHYKKLIMTVHNVLPHEVREKDRQEHFNIYSNCDGFIVHNRVTEQHLYAEFPELNAKSYVCPHAIYGDVKHISRAYDKDKFEFILFGQIRPYKGIDVLLNAITELPMDVRKKVHFTIAGQQHPKQDSTDYKKMIEDLKVSDCVLYKPERISDEEMDSMFRNADAAIFPYKEIYGSGALLMAYTYCLPTIVSNVPAFMEETEEGKIGLLFENLNSKSLADTIVKYVNLSPAEKSKIEDDIYELVNRKYTWAASAKLTYEAYKQILNE</sequence>
<dbReference type="CDD" id="cd03801">
    <property type="entry name" value="GT4_PimA-like"/>
    <property type="match status" value="1"/>
</dbReference>